<dbReference type="SUPFAM" id="SSF53335">
    <property type="entry name" value="S-adenosyl-L-methionine-dependent methyltransferases"/>
    <property type="match status" value="1"/>
</dbReference>
<dbReference type="CDD" id="cd02440">
    <property type="entry name" value="AdoMet_MTases"/>
    <property type="match status" value="1"/>
</dbReference>
<dbReference type="PANTHER" id="PTHR43861">
    <property type="entry name" value="TRANS-ACONITATE 2-METHYLTRANSFERASE-RELATED"/>
    <property type="match status" value="1"/>
</dbReference>
<gene>
    <name evidence="4" type="ORF">K7G82_23720</name>
</gene>
<evidence type="ECO:0000256" key="1">
    <source>
        <dbReference type="ARBA" id="ARBA00022603"/>
    </source>
</evidence>
<dbReference type="GO" id="GO:0008168">
    <property type="term" value="F:methyltransferase activity"/>
    <property type="evidence" value="ECO:0007669"/>
    <property type="project" value="UniProtKB-KW"/>
</dbReference>
<accession>A0ABS7PVU6</accession>
<dbReference type="EMBL" id="JAINVV010000011">
    <property type="protein sequence ID" value="MBY8825333.1"/>
    <property type="molecule type" value="Genomic_DNA"/>
</dbReference>
<protein>
    <submittedName>
        <fullName evidence="4">Class I SAM-dependent methyltransferase</fullName>
    </submittedName>
</protein>
<evidence type="ECO:0000259" key="3">
    <source>
        <dbReference type="Pfam" id="PF13649"/>
    </source>
</evidence>
<dbReference type="InterPro" id="IPR041698">
    <property type="entry name" value="Methyltransf_25"/>
</dbReference>
<keyword evidence="2" id="KW-0808">Transferase</keyword>
<dbReference type="Pfam" id="PF13649">
    <property type="entry name" value="Methyltransf_25"/>
    <property type="match status" value="1"/>
</dbReference>
<proteinExistence type="predicted"/>
<evidence type="ECO:0000313" key="5">
    <source>
        <dbReference type="Proteomes" id="UP000706039"/>
    </source>
</evidence>
<dbReference type="RefSeq" id="WP_222992423.1">
    <property type="nucleotide sequence ID" value="NZ_JAINVV010000011.1"/>
</dbReference>
<dbReference type="Proteomes" id="UP000706039">
    <property type="component" value="Unassembled WGS sequence"/>
</dbReference>
<sequence>MGDQVSVPADQQQLWNGVAGKGWTEAQAVLDAMFAPFEDLLTGILPGDPDGPLLDIGCGTGALTLAAARGTRRCTGIDISEPMLARARERAREQGIAADFIRADAETHRFEPGSHARIISRFGVMFFDDPVRAFANLRGACMAGARMRFAAWRAPAANPFMTTAERAAAPLLPALPKRDPDGPGQFAFADPYKVQAILSQSGWSSIGIAPIDIPCTLPVRELDGYFTRLGLLPLILPSLDAGLRAEVIETVRAAFAPFVDGEQVRFTAACWLVDATA</sequence>
<name>A0ABS7PVU6_9SPHN</name>
<keyword evidence="5" id="KW-1185">Reference proteome</keyword>
<reference evidence="4 5" key="1">
    <citation type="submission" date="2021-08" db="EMBL/GenBank/DDBJ databases">
        <authorList>
            <person name="Tuo L."/>
        </authorList>
    </citation>
    <scope>NUCLEOTIDE SEQUENCE [LARGE SCALE GENOMIC DNA]</scope>
    <source>
        <strain evidence="4 5">JCM 31229</strain>
    </source>
</reference>
<dbReference type="InterPro" id="IPR029063">
    <property type="entry name" value="SAM-dependent_MTases_sf"/>
</dbReference>
<comment type="caution">
    <text evidence="4">The sequence shown here is derived from an EMBL/GenBank/DDBJ whole genome shotgun (WGS) entry which is preliminary data.</text>
</comment>
<keyword evidence="1 4" id="KW-0489">Methyltransferase</keyword>
<dbReference type="Gene3D" id="3.40.50.150">
    <property type="entry name" value="Vaccinia Virus protein VP39"/>
    <property type="match status" value="1"/>
</dbReference>
<evidence type="ECO:0000256" key="2">
    <source>
        <dbReference type="ARBA" id="ARBA00022679"/>
    </source>
</evidence>
<organism evidence="4 5">
    <name type="scientific">Sphingomonas colocasiae</name>
    <dbReference type="NCBI Taxonomy" id="1848973"/>
    <lineage>
        <taxon>Bacteria</taxon>
        <taxon>Pseudomonadati</taxon>
        <taxon>Pseudomonadota</taxon>
        <taxon>Alphaproteobacteria</taxon>
        <taxon>Sphingomonadales</taxon>
        <taxon>Sphingomonadaceae</taxon>
        <taxon>Sphingomonas</taxon>
    </lineage>
</organism>
<dbReference type="PANTHER" id="PTHR43861:SF1">
    <property type="entry name" value="TRANS-ACONITATE 2-METHYLTRANSFERASE"/>
    <property type="match status" value="1"/>
</dbReference>
<dbReference type="GO" id="GO:0032259">
    <property type="term" value="P:methylation"/>
    <property type="evidence" value="ECO:0007669"/>
    <property type="project" value="UniProtKB-KW"/>
</dbReference>
<feature type="domain" description="Methyltransferase" evidence="3">
    <location>
        <begin position="54"/>
        <end position="138"/>
    </location>
</feature>
<evidence type="ECO:0000313" key="4">
    <source>
        <dbReference type="EMBL" id="MBY8825333.1"/>
    </source>
</evidence>